<feature type="compositionally biased region" description="Basic and acidic residues" evidence="3">
    <location>
        <begin position="1571"/>
        <end position="1580"/>
    </location>
</feature>
<dbReference type="InterPro" id="IPR045344">
    <property type="entry name" value="C-JID"/>
</dbReference>
<dbReference type="EMBL" id="JRKL02000873">
    <property type="protein sequence ID" value="KAF3967631.1"/>
    <property type="molecule type" value="Genomic_DNA"/>
</dbReference>
<evidence type="ECO:0000313" key="5">
    <source>
        <dbReference type="EMBL" id="KAF3967631.1"/>
    </source>
</evidence>
<proteinExistence type="predicted"/>
<evidence type="ECO:0000256" key="2">
    <source>
        <dbReference type="ARBA" id="ARBA00022737"/>
    </source>
</evidence>
<evidence type="ECO:0000313" key="6">
    <source>
        <dbReference type="Proteomes" id="UP000737018"/>
    </source>
</evidence>
<dbReference type="Pfam" id="PF20160">
    <property type="entry name" value="C-JID"/>
    <property type="match status" value="6"/>
</dbReference>
<evidence type="ECO:0000256" key="3">
    <source>
        <dbReference type="SAM" id="MobiDB-lite"/>
    </source>
</evidence>
<feature type="region of interest" description="Disordered" evidence="3">
    <location>
        <begin position="655"/>
        <end position="706"/>
    </location>
</feature>
<comment type="caution">
    <text evidence="5">The sequence shown here is derived from an EMBL/GenBank/DDBJ whole genome shotgun (WGS) entry which is preliminary data.</text>
</comment>
<protein>
    <recommendedName>
        <fullName evidence="4">C-JID domain-containing protein</fullName>
    </recommendedName>
</protein>
<dbReference type="Proteomes" id="UP000737018">
    <property type="component" value="Unassembled WGS sequence"/>
</dbReference>
<gene>
    <name evidence="5" type="ORF">CMV_008381</name>
</gene>
<feature type="domain" description="C-JID" evidence="4">
    <location>
        <begin position="1446"/>
        <end position="1556"/>
    </location>
</feature>
<dbReference type="OrthoDB" id="1936883at2759"/>
<keyword evidence="1" id="KW-0433">Leucine-rich repeat</keyword>
<evidence type="ECO:0000259" key="4">
    <source>
        <dbReference type="Pfam" id="PF20160"/>
    </source>
</evidence>
<feature type="compositionally biased region" description="Polar residues" evidence="3">
    <location>
        <begin position="690"/>
        <end position="706"/>
    </location>
</feature>
<feature type="domain" description="C-JID" evidence="4">
    <location>
        <begin position="973"/>
        <end position="1106"/>
    </location>
</feature>
<feature type="domain" description="C-JID" evidence="4">
    <location>
        <begin position="760"/>
        <end position="895"/>
    </location>
</feature>
<reference evidence="5" key="1">
    <citation type="submission" date="2020-03" db="EMBL/GenBank/DDBJ databases">
        <title>Castanea mollissima Vanexum genome sequencing.</title>
        <authorList>
            <person name="Staton M."/>
        </authorList>
    </citation>
    <scope>NUCLEOTIDE SEQUENCE</scope>
    <source>
        <tissue evidence="5">Leaf</tissue>
    </source>
</reference>
<keyword evidence="2" id="KW-0677">Repeat</keyword>
<sequence>MGTEIPMWFKEQSTSPSVIIEIQPDLDYGSKWMGYALFIVYEVHENENMNVGIFNYSESTLDLTKDIYQFACHFETNEGCLKTPKVLLGPKVPFVGPIAIWGYIPHAQFSELSNDLDKWTYIEVKIASIPGVVVKKCGARLLYQQDASEFVDTIGQYSLGGLYGDHSEYHELADFLSRLPAGSVGEAEAECTSSSTSLSSPISMEDQLERDFYSLLLKCFQVNHAQNKMYKYIFPIRASPPWFMEHCIGNSISMSLPPNLYDVKGWIGFALYASFAVHDKHQTVSRDSKISRSFFCLLCTDDGCLQSFIVLPLTRDIFVESHRLLVLHIPRVFFTHKLNQRKSIRALFGGFNNSDLNIINSDVEVEVCGMRMVFEQDLEEGSAQIIFDCISSSPDIYHQGYRQGLEDQVKRLSSYVHAQEESTETLYGNRPHNFDCSSSSQRMSQSMQKQHVGQRHFDSFEAYLGEPMARSELRDSNFNIMQEGFDQTRLFKKCFPQREIPNWFCCHNGSSMQTKLPQNLYNNPDWIGVALCAVFTFLKHPNLVHDNLRSEISHGLTCLIGSDVGWTLQLCSNITESEFNESIWFNQRVFIWVLYIPRVSVLDKLKKFGRLITLFKSVSRDLKVEKCGHSIVWQQNVESFVQMIIQSSFTPPDISQPTHHVVQDNNGNNKEASTRGTRYSSETHHVVQDDNGNNNKEASTSGTSYSSERLKAPFYQGESSSTCNQPHLKMHEHISKCFKFFKKHSISKDLNPMYPYDSCFPPSEIPELFSHRGVGPSLTVELPLNLRNDSSWMGFALCASFSLQDCHSLSKLESEVPHHLICLFESDTGSLNPLHAYRTTKEELKLLHLRGFIWLSYIPYPWLSVTLKQCNRIKISIASDFPGWTVQKCAIRLVHCYPRDESEMWQITFHCMASFLDNWDIYREEVEQESILGSSAENEASITDLTMLSKKHLKPLLLRYYELQRNFNHEYIFPQGKIPEWFSHQRIGPSVEIPLPPNLYNDEKWMGIAVCAVFPIPPNSRGNKDPKIFILHLNSSEGYVKPTIVFQIVRDIFVESHRLLVFYLPPMMFPVKLNNWNHICAAFECIIPSVEAKMCGIRLLYKQDLEAFVQTMIECLLASSKIYHAVYYQVLVQQVNNWRKAESSEHNPWGEEIINAYGYYSHILQRVECVAEKDCTSPETLSNQAMPVSTSSNAIRIILPAESIICKSDSGFPLKGDLKYLLQKEFKGFDPYSIFNTCLPQTEIPEWFSHRSRGSSETIQLPPNLYHDSKWMGVALCAAFSVQEHPTLSLANLDSNVSHHLICQLGTEKGRLEPLRLYRVAQEKFTWFYLRRGFIWLSHIMRRSLTDVLNQCNQLQASVESDCPMLTVQGCGLRLLYHQDLEEFEQTLVNCFASPFDNMDLSCQLIADETRNEGIGSSKSFEGQHSKSDRDFDRCRLYNSCFPPCEILEWFSHHDNGPSVTFQLPPSFYNDQDWTGLALCASFKVDEHPTAIPDNLDLETSYYLTCHLETEIANVDPPHSYHLTKKDVMLLHLGGLLWLSYIPLQKCGLRFVYQQDEVEFEHTIRQCKELSDKQNHDYEKVPSTPGGSSGDIDRENLRGPNDRKLKDKGKQIVE</sequence>
<feature type="domain" description="C-JID" evidence="4">
    <location>
        <begin position="1239"/>
        <end position="1382"/>
    </location>
</feature>
<accession>A0A8J4W242</accession>
<feature type="compositionally biased region" description="Polar residues" evidence="3">
    <location>
        <begin position="655"/>
        <end position="680"/>
    </location>
</feature>
<feature type="domain" description="C-JID" evidence="4">
    <location>
        <begin position="2"/>
        <end position="147"/>
    </location>
</feature>
<name>A0A8J4W242_9ROSI</name>
<feature type="compositionally biased region" description="Basic and acidic residues" evidence="3">
    <location>
        <begin position="1591"/>
        <end position="1614"/>
    </location>
</feature>
<organism evidence="5 6">
    <name type="scientific">Castanea mollissima</name>
    <name type="common">Chinese chestnut</name>
    <dbReference type="NCBI Taxonomy" id="60419"/>
    <lineage>
        <taxon>Eukaryota</taxon>
        <taxon>Viridiplantae</taxon>
        <taxon>Streptophyta</taxon>
        <taxon>Embryophyta</taxon>
        <taxon>Tracheophyta</taxon>
        <taxon>Spermatophyta</taxon>
        <taxon>Magnoliopsida</taxon>
        <taxon>eudicotyledons</taxon>
        <taxon>Gunneridae</taxon>
        <taxon>Pentapetalae</taxon>
        <taxon>rosids</taxon>
        <taxon>fabids</taxon>
        <taxon>Fagales</taxon>
        <taxon>Fagaceae</taxon>
        <taxon>Castanea</taxon>
    </lineage>
</organism>
<evidence type="ECO:0000256" key="1">
    <source>
        <dbReference type="ARBA" id="ARBA00022614"/>
    </source>
</evidence>
<feature type="domain" description="C-JID" evidence="4">
    <location>
        <begin position="495"/>
        <end position="638"/>
    </location>
</feature>
<keyword evidence="6" id="KW-1185">Reference proteome</keyword>
<feature type="region of interest" description="Disordered" evidence="3">
    <location>
        <begin position="1571"/>
        <end position="1614"/>
    </location>
</feature>